<sequence>MDKVALKNLAEHPDVIHNPVAVISIAGAMREGKSFFLSLLVMYLESNLDSHWLDKPDTPIPYNFNWKGGIYRETRGVWIWSKPYLVQKKNGTKIALLLMDTQGCFDKSGARNDSNLFTFGTMLSSVQIYNLKEQIKENHLQPLAVFIDYAKESMKKMQSIQCFQTLLFLIRDWKGEDYFPFGKEGGDKYLEQEAFHYEGDDPDIIMVRDQIRNAFTSTNCVLLPHPGKVIDRGRPKKPGTSICVKDMDDEFRDEIHHFLRILIDDFTIPLKVGQKDIVGEELLNFTSKLFDLLQTNDIENPASAMEGISMAKGQTLMQRILREYGTTLETIIKSKCEKSVLNLKHKEARQKALQDYDKDSAALHKNHKEPYKERLEKEIKYIFQKHLGSWQANQTILHLQYNENLLQIVRNYERLLKERDPSAKERVDEDFRKFFSDKPHYSQYEEKLKSRMKIIENKMEKEKAIHKRKEEIRGTGIIEHLQQQYNTWMDDLGHCTEEGLETSHERFQSIILQNYEQLFETRYDHLHHELRMRLVEMLEQSFRNCQYKRLEKEKTLRKEYEELMNKTLNNYKKDLEDGKKDAMENALTSFYENKPDDETYYKEYYEQLVANMKKFQRHFENQQRLKKMSDELKGKEVVERLLKRYNVFMEQPSICKDEQFKKRENTIRTKIVQDFDEEFTTSFKDLQKEIREKLMGNLQENSVSKKQALDVEKNKLRDQYEKLLEAVLANYKGYLQKRHPKAVELAMTDYKKQSPDDKYFYEEYSDKLDKKMKKVFNEYKKNKEFVKLSSRNLVFSISAEYEKSMKEKVEKNYYTESGFKQIHGKYEKQALAQFDERLKYPEYFDDIKSSSRNELKEKIEEIFVDCSNNRQRKEDHLRSQYNSAVDDAVNEYTKCLQGSNDEAVEQAMSHFEKRSVNFDKLLLNESLSKLNIDLKNNQQKREGFIQGQLKSIAQTALEKYQQLMEKEIFPSGNKPKVFPRNKMKRFHAKYKVEAMALFAKESHGIGGKIILEREEKICKQSIDNKFKEYSAQQEDHRKELEKFDVDASNEYRKYMDEVAGNCYMKPHVLEMVHQRFVSAVTEKHGKLSGENNAVLHEYLKHSVEDKYEELSGIVKDRKGFHRELSHDEAADSVERAIKGFLRYWVDKILSSIKNFFSS</sequence>
<dbReference type="Proteomes" id="UP001642483">
    <property type="component" value="Unassembled WGS sequence"/>
</dbReference>
<proteinExistence type="inferred from homology"/>
<organism evidence="6 7">
    <name type="scientific">Clavelina lepadiformis</name>
    <name type="common">Light-bulb sea squirt</name>
    <name type="synonym">Ascidia lepadiformis</name>
    <dbReference type="NCBI Taxonomy" id="159417"/>
    <lineage>
        <taxon>Eukaryota</taxon>
        <taxon>Metazoa</taxon>
        <taxon>Chordata</taxon>
        <taxon>Tunicata</taxon>
        <taxon>Ascidiacea</taxon>
        <taxon>Aplousobranchia</taxon>
        <taxon>Clavelinidae</taxon>
        <taxon>Clavelina</taxon>
    </lineage>
</organism>
<evidence type="ECO:0000256" key="2">
    <source>
        <dbReference type="ARBA" id="ARBA00022801"/>
    </source>
</evidence>
<evidence type="ECO:0000313" key="7">
    <source>
        <dbReference type="Proteomes" id="UP001642483"/>
    </source>
</evidence>
<dbReference type="InterPro" id="IPR030386">
    <property type="entry name" value="G_GB1_RHD3_dom"/>
</dbReference>
<feature type="domain" description="GB1/RHD3-type G" evidence="5">
    <location>
        <begin position="17"/>
        <end position="271"/>
    </location>
</feature>
<name>A0ABP0GMN6_CLALP</name>
<evidence type="ECO:0000313" key="6">
    <source>
        <dbReference type="EMBL" id="CAK8691425.1"/>
    </source>
</evidence>
<dbReference type="Pfam" id="PF02263">
    <property type="entry name" value="GBP"/>
    <property type="match status" value="1"/>
</dbReference>
<dbReference type="EMBL" id="CAWYQH010000119">
    <property type="protein sequence ID" value="CAK8691425.1"/>
    <property type="molecule type" value="Genomic_DNA"/>
</dbReference>
<accession>A0ABP0GMN6</accession>
<keyword evidence="7" id="KW-1185">Reference proteome</keyword>
<evidence type="ECO:0000256" key="3">
    <source>
        <dbReference type="ARBA" id="ARBA00023134"/>
    </source>
</evidence>
<reference evidence="6 7" key="1">
    <citation type="submission" date="2024-02" db="EMBL/GenBank/DDBJ databases">
        <authorList>
            <person name="Daric V."/>
            <person name="Darras S."/>
        </authorList>
    </citation>
    <scope>NUCLEOTIDE SEQUENCE [LARGE SCALE GENOMIC DNA]</scope>
</reference>
<dbReference type="SUPFAM" id="SSF48340">
    <property type="entry name" value="Interferon-induced guanylate-binding protein 1 (GBP1), C-terminal domain"/>
    <property type="match status" value="1"/>
</dbReference>
<keyword evidence="2" id="KW-0378">Hydrolase</keyword>
<dbReference type="SUPFAM" id="SSF52540">
    <property type="entry name" value="P-loop containing nucleoside triphosphate hydrolases"/>
    <property type="match status" value="1"/>
</dbReference>
<dbReference type="InterPro" id="IPR027417">
    <property type="entry name" value="P-loop_NTPase"/>
</dbReference>
<comment type="caution">
    <text evidence="6">The sequence shown here is derived from an EMBL/GenBank/DDBJ whole genome shotgun (WGS) entry which is preliminary data.</text>
</comment>
<evidence type="ECO:0000256" key="4">
    <source>
        <dbReference type="PROSITE-ProRule" id="PRU01052"/>
    </source>
</evidence>
<protein>
    <recommendedName>
        <fullName evidence="5">GB1/RHD3-type G domain-containing protein</fullName>
    </recommendedName>
</protein>
<evidence type="ECO:0000256" key="1">
    <source>
        <dbReference type="ARBA" id="ARBA00022741"/>
    </source>
</evidence>
<gene>
    <name evidence="6" type="ORF">CVLEPA_LOCUS24136</name>
</gene>
<keyword evidence="3" id="KW-0342">GTP-binding</keyword>
<dbReference type="PANTHER" id="PTHR10751">
    <property type="entry name" value="GUANYLATE BINDING PROTEIN"/>
    <property type="match status" value="1"/>
</dbReference>
<dbReference type="PROSITE" id="PS51715">
    <property type="entry name" value="G_GB1_RHD3"/>
    <property type="match status" value="1"/>
</dbReference>
<dbReference type="InterPro" id="IPR036543">
    <property type="entry name" value="Guanylate-bd_C_sf"/>
</dbReference>
<evidence type="ECO:0000259" key="5">
    <source>
        <dbReference type="PROSITE" id="PS51715"/>
    </source>
</evidence>
<dbReference type="InterPro" id="IPR015894">
    <property type="entry name" value="Guanylate-bd_N"/>
</dbReference>
<dbReference type="Gene3D" id="3.40.50.300">
    <property type="entry name" value="P-loop containing nucleotide triphosphate hydrolases"/>
    <property type="match status" value="1"/>
</dbReference>
<comment type="similarity">
    <text evidence="4">Belongs to the TRAFAC class dynamin-like GTPase superfamily. GB1/RHD3 GTPase family.</text>
</comment>
<keyword evidence="1" id="KW-0547">Nucleotide-binding</keyword>